<dbReference type="InterPro" id="IPR032675">
    <property type="entry name" value="LRR_dom_sf"/>
</dbReference>
<accession>A0A6P7GXW6</accession>
<evidence type="ECO:0000256" key="2">
    <source>
        <dbReference type="ARBA" id="ARBA00022729"/>
    </source>
</evidence>
<dbReference type="InterPro" id="IPR003591">
    <property type="entry name" value="Leu-rich_rpt_typical-subtyp"/>
</dbReference>
<keyword evidence="3" id="KW-0677">Repeat</keyword>
<sequence length="687" mass="79070">MRMRRWWCLFGIIPVVEIVLGMVRVSERCPDICICANHVTDCQRGDLTDLPNGIEPDVMGLDMSINSLEKIPLGLRYYTHLTYVNMSHNRIAILDHQDFDGLSNLTTLDLSFNNFLDWRDMQAQTFVNLKKLVSMNFSGNPLRVLSISHFNLQPLKSLRLNNCSIEAIPKGFIKGIPHLEELYLSHNPIGSLKVNMSSKTLKVFDLSNCRLSRVSEYAFTYLEALETLHLNKNRFLRNVTINSETLVYLDLSDSFLESVPHGSMRELKSLNLYGNMLRELKNNKFINTPNLVTLNLSLNAITSIDRNTFRGLEYVKAIDLSFNKLIALPVGAFLATKSLIRLNVSHNYLSSIDNLHSVSLNGLDASYCEISTVSQDSLSRLPKLSYLSLKRNFITTLPDYWTAQYLRSLDLSDCRIKAINNKTFSEMSSLQEIDLSSNRLTTIHYTNFPRNILIISITDNLWRCDCSVLKETYEWLQLHGSFVDELICDSPEHLDGQNWLMACQSQWYPSSEKKDHLWWYSIALLISMLVLLLTIVALRKINEVREKRYQEIEQRRLQQEREARESRERMLQMQREYREETSQNAPDPRESQGPPSYTDALLLPRLDSSHPSLAGSYVSFGSRGSLHGSNPEVNKKGKVRRKKRRRRSDVQRPSLPVSESQRPSIRQFSEESESEGTPREPPLESDF</sequence>
<name>A0A6P7GXW6_DIAVI</name>
<feature type="region of interest" description="Disordered" evidence="5">
    <location>
        <begin position="552"/>
        <end position="602"/>
    </location>
</feature>
<dbReference type="PROSITE" id="PS51450">
    <property type="entry name" value="LRR"/>
    <property type="match status" value="4"/>
</dbReference>
<keyword evidence="6" id="KW-0472">Membrane</keyword>
<dbReference type="Pfam" id="PF13855">
    <property type="entry name" value="LRR_8"/>
    <property type="match status" value="4"/>
</dbReference>
<dbReference type="AlphaFoldDB" id="A0A6P7GXW6"/>
<feature type="compositionally biased region" description="Basic and acidic residues" evidence="5">
    <location>
        <begin position="676"/>
        <end position="687"/>
    </location>
</feature>
<evidence type="ECO:0000256" key="1">
    <source>
        <dbReference type="ARBA" id="ARBA00022614"/>
    </source>
</evidence>
<dbReference type="FunFam" id="3.80.10.10:FF:000770">
    <property type="entry name" value="Uncharacterized protein"/>
    <property type="match status" value="1"/>
</dbReference>
<dbReference type="OrthoDB" id="1574204at2759"/>
<dbReference type="RefSeq" id="XP_028150258.1">
    <property type="nucleotide sequence ID" value="XM_028294457.1"/>
</dbReference>
<keyword evidence="9" id="KW-1185">Reference proteome</keyword>
<feature type="region of interest" description="Disordered" evidence="5">
    <location>
        <begin position="620"/>
        <end position="687"/>
    </location>
</feature>
<keyword evidence="2 7" id="KW-0732">Signal</keyword>
<gene>
    <name evidence="10" type="primary">LOC114343620</name>
</gene>
<feature type="compositionally biased region" description="Polar residues" evidence="5">
    <location>
        <begin position="657"/>
        <end position="667"/>
    </location>
</feature>
<organism evidence="10">
    <name type="scientific">Diabrotica virgifera virgifera</name>
    <name type="common">western corn rootworm</name>
    <dbReference type="NCBI Taxonomy" id="50390"/>
    <lineage>
        <taxon>Eukaryota</taxon>
        <taxon>Metazoa</taxon>
        <taxon>Ecdysozoa</taxon>
        <taxon>Arthropoda</taxon>
        <taxon>Hexapoda</taxon>
        <taxon>Insecta</taxon>
        <taxon>Pterygota</taxon>
        <taxon>Neoptera</taxon>
        <taxon>Endopterygota</taxon>
        <taxon>Coleoptera</taxon>
        <taxon>Polyphaga</taxon>
        <taxon>Cucujiformia</taxon>
        <taxon>Chrysomeloidea</taxon>
        <taxon>Chrysomelidae</taxon>
        <taxon>Galerucinae</taxon>
        <taxon>Diabroticina</taxon>
        <taxon>Diabroticites</taxon>
        <taxon>Diabrotica</taxon>
    </lineage>
</organism>
<dbReference type="InterPro" id="IPR050328">
    <property type="entry name" value="Dev_Immune_Receptor"/>
</dbReference>
<evidence type="ECO:0000256" key="7">
    <source>
        <dbReference type="SAM" id="SignalP"/>
    </source>
</evidence>
<reference evidence="10" key="1">
    <citation type="submission" date="2025-04" db="UniProtKB">
        <authorList>
            <consortium name="RefSeq"/>
        </authorList>
    </citation>
    <scope>IDENTIFICATION</scope>
</reference>
<evidence type="ECO:0000313" key="9">
    <source>
        <dbReference type="Proteomes" id="UP001652700"/>
    </source>
</evidence>
<evidence type="ECO:0000313" key="10">
    <source>
        <dbReference type="RefSeq" id="XP_028150258.1"/>
    </source>
</evidence>
<feature type="transmembrane region" description="Helical" evidence="6">
    <location>
        <begin position="517"/>
        <end position="538"/>
    </location>
</feature>
<dbReference type="InterPro" id="IPR001611">
    <property type="entry name" value="Leu-rich_rpt"/>
</dbReference>
<dbReference type="GO" id="GO:0031012">
    <property type="term" value="C:extracellular matrix"/>
    <property type="evidence" value="ECO:0007669"/>
    <property type="project" value="TreeGrafter"/>
</dbReference>
<dbReference type="EnsemblMetazoa" id="XM_050641442.1">
    <property type="protein sequence ID" value="XP_050497399.1"/>
    <property type="gene ID" value="LOC126878616"/>
</dbReference>
<keyword evidence="1" id="KW-0433">Leucine-rich repeat</keyword>
<dbReference type="Gene3D" id="3.80.10.10">
    <property type="entry name" value="Ribonuclease Inhibitor"/>
    <property type="match status" value="4"/>
</dbReference>
<feature type="compositionally biased region" description="Basic residues" evidence="5">
    <location>
        <begin position="636"/>
        <end position="647"/>
    </location>
</feature>
<dbReference type="InParanoid" id="A0A6P7GXW6"/>
<dbReference type="PANTHER" id="PTHR24373:SF370">
    <property type="entry name" value="FISH-LIPS, ISOFORM E"/>
    <property type="match status" value="1"/>
</dbReference>
<evidence type="ECO:0000256" key="6">
    <source>
        <dbReference type="SAM" id="Phobius"/>
    </source>
</evidence>
<feature type="chain" id="PRO_5028387253" evidence="7">
    <location>
        <begin position="22"/>
        <end position="687"/>
    </location>
</feature>
<keyword evidence="6" id="KW-1133">Transmembrane helix</keyword>
<dbReference type="Proteomes" id="UP001652700">
    <property type="component" value="Unplaced"/>
</dbReference>
<dbReference type="SUPFAM" id="SSF52058">
    <property type="entry name" value="L domain-like"/>
    <property type="match status" value="2"/>
</dbReference>
<feature type="compositionally biased region" description="Basic and acidic residues" evidence="5">
    <location>
        <begin position="552"/>
        <end position="581"/>
    </location>
</feature>
<reference evidence="8" key="2">
    <citation type="submission" date="2025-05" db="UniProtKB">
        <authorList>
            <consortium name="EnsemblMetazoa"/>
        </authorList>
    </citation>
    <scope>IDENTIFICATION</scope>
</reference>
<keyword evidence="6" id="KW-0812">Transmembrane</keyword>
<dbReference type="SMART" id="SM00369">
    <property type="entry name" value="LRR_TYP"/>
    <property type="match status" value="11"/>
</dbReference>
<evidence type="ECO:0000256" key="5">
    <source>
        <dbReference type="SAM" id="MobiDB-lite"/>
    </source>
</evidence>
<protein>
    <submittedName>
        <fullName evidence="10">Carboxypeptidase N subunit 2-like</fullName>
    </submittedName>
</protein>
<dbReference type="GO" id="GO:0005615">
    <property type="term" value="C:extracellular space"/>
    <property type="evidence" value="ECO:0007669"/>
    <property type="project" value="TreeGrafter"/>
</dbReference>
<feature type="signal peptide" evidence="7">
    <location>
        <begin position="1"/>
        <end position="21"/>
    </location>
</feature>
<evidence type="ECO:0000256" key="3">
    <source>
        <dbReference type="ARBA" id="ARBA00022737"/>
    </source>
</evidence>
<proteinExistence type="predicted"/>
<evidence type="ECO:0000256" key="4">
    <source>
        <dbReference type="ARBA" id="ARBA00023180"/>
    </source>
</evidence>
<evidence type="ECO:0000313" key="8">
    <source>
        <dbReference type="EnsemblMetazoa" id="XP_050497399.1"/>
    </source>
</evidence>
<dbReference type="PANTHER" id="PTHR24373">
    <property type="entry name" value="SLIT RELATED LEUCINE-RICH REPEAT NEURONAL PROTEIN"/>
    <property type="match status" value="1"/>
</dbReference>
<keyword evidence="4" id="KW-0325">Glycoprotein</keyword>